<keyword evidence="6" id="KW-0800">Toxin</keyword>
<dbReference type="Proteomes" id="UP001595699">
    <property type="component" value="Unassembled WGS sequence"/>
</dbReference>
<dbReference type="SUPFAM" id="SSF88723">
    <property type="entry name" value="PIN domain-like"/>
    <property type="match status" value="1"/>
</dbReference>
<dbReference type="Pfam" id="PF01850">
    <property type="entry name" value="PIN"/>
    <property type="match status" value="1"/>
</dbReference>
<comment type="similarity">
    <text evidence="6">Belongs to the PINc/VapC protein family.</text>
</comment>
<accession>A0ABV7Y9S6</accession>
<dbReference type="PANTHER" id="PTHR42188">
    <property type="entry name" value="23S RRNA-SPECIFIC ENDONUCLEASE VAPC20"/>
    <property type="match status" value="1"/>
</dbReference>
<evidence type="ECO:0000256" key="5">
    <source>
        <dbReference type="ARBA" id="ARBA00022842"/>
    </source>
</evidence>
<feature type="domain" description="PIN" evidence="7">
    <location>
        <begin position="2"/>
        <end position="120"/>
    </location>
</feature>
<evidence type="ECO:0000256" key="3">
    <source>
        <dbReference type="ARBA" id="ARBA00022723"/>
    </source>
</evidence>
<reference evidence="9" key="1">
    <citation type="journal article" date="2019" name="Int. J. Syst. Evol. Microbiol.">
        <title>The Global Catalogue of Microorganisms (GCM) 10K type strain sequencing project: providing services to taxonomists for standard genome sequencing and annotation.</title>
        <authorList>
            <consortium name="The Broad Institute Genomics Platform"/>
            <consortium name="The Broad Institute Genome Sequencing Center for Infectious Disease"/>
            <person name="Wu L."/>
            <person name="Ma J."/>
        </authorList>
    </citation>
    <scope>NUCLEOTIDE SEQUENCE [LARGE SCALE GENOMIC DNA]</scope>
    <source>
        <strain evidence="9">CGMCC 4.7241</strain>
    </source>
</reference>
<dbReference type="InterPro" id="IPR022907">
    <property type="entry name" value="VapC_family"/>
</dbReference>
<dbReference type="RefSeq" id="WP_239554078.1">
    <property type="nucleotide sequence ID" value="NZ_JAFBCM010000001.1"/>
</dbReference>
<proteinExistence type="inferred from homology"/>
<feature type="binding site" evidence="6">
    <location>
        <position position="5"/>
    </location>
    <ligand>
        <name>Mg(2+)</name>
        <dbReference type="ChEBI" id="CHEBI:18420"/>
    </ligand>
</feature>
<dbReference type="Gene3D" id="3.40.50.1010">
    <property type="entry name" value="5'-nuclease"/>
    <property type="match status" value="1"/>
</dbReference>
<sequence length="137" mass="15532">MIVCDTSGLYALYVEKQPDHEKVAAAIEDEQLVVSPYVLTELDYLLRTRTGVDGELVLLRDVEAGAYDVEDLTLTEYRQAIQLIERYRDHNIGLADAANVVLAARHRTTRILTLDERDFRIIRPLWGDAFTVLPADS</sequence>
<keyword evidence="3 6" id="KW-0479">Metal-binding</keyword>
<dbReference type="EC" id="3.1.-.-" evidence="6"/>
<keyword evidence="1 6" id="KW-1277">Toxin-antitoxin system</keyword>
<keyword evidence="2 6" id="KW-0540">Nuclease</keyword>
<evidence type="ECO:0000256" key="2">
    <source>
        <dbReference type="ARBA" id="ARBA00022722"/>
    </source>
</evidence>
<feature type="binding site" evidence="6">
    <location>
        <position position="96"/>
    </location>
    <ligand>
        <name>Mg(2+)</name>
        <dbReference type="ChEBI" id="CHEBI:18420"/>
    </ligand>
</feature>
<comment type="caution">
    <text evidence="8">The sequence shown here is derived from an EMBL/GenBank/DDBJ whole genome shotgun (WGS) entry which is preliminary data.</text>
</comment>
<evidence type="ECO:0000256" key="4">
    <source>
        <dbReference type="ARBA" id="ARBA00022801"/>
    </source>
</evidence>
<protein>
    <recommendedName>
        <fullName evidence="6">Ribonuclease VapC</fullName>
        <shortName evidence="6">RNase VapC</shortName>
        <ecNumber evidence="6">3.1.-.-</ecNumber>
    </recommendedName>
    <alternativeName>
        <fullName evidence="6">Toxin VapC</fullName>
    </alternativeName>
</protein>
<comment type="cofactor">
    <cofactor evidence="6">
        <name>Mg(2+)</name>
        <dbReference type="ChEBI" id="CHEBI:18420"/>
    </cofactor>
</comment>
<evidence type="ECO:0000256" key="1">
    <source>
        <dbReference type="ARBA" id="ARBA00022649"/>
    </source>
</evidence>
<dbReference type="InterPro" id="IPR029060">
    <property type="entry name" value="PIN-like_dom_sf"/>
</dbReference>
<dbReference type="EMBL" id="JBHRZH010000012">
    <property type="protein sequence ID" value="MFC3762071.1"/>
    <property type="molecule type" value="Genomic_DNA"/>
</dbReference>
<evidence type="ECO:0000313" key="9">
    <source>
        <dbReference type="Proteomes" id="UP001595699"/>
    </source>
</evidence>
<evidence type="ECO:0000256" key="6">
    <source>
        <dbReference type="HAMAP-Rule" id="MF_00265"/>
    </source>
</evidence>
<name>A0ABV7Y9S6_9ACTN</name>
<gene>
    <name evidence="6" type="primary">vapC</name>
    <name evidence="8" type="ORF">ACFOUW_14610</name>
</gene>
<dbReference type="InterPro" id="IPR002716">
    <property type="entry name" value="PIN_dom"/>
</dbReference>
<keyword evidence="9" id="KW-1185">Reference proteome</keyword>
<dbReference type="PANTHER" id="PTHR42188:SF1">
    <property type="entry name" value="23S RRNA-SPECIFIC ENDONUCLEASE VAPC20"/>
    <property type="match status" value="1"/>
</dbReference>
<evidence type="ECO:0000259" key="7">
    <source>
        <dbReference type="Pfam" id="PF01850"/>
    </source>
</evidence>
<keyword evidence="5 6" id="KW-0460">Magnesium</keyword>
<keyword evidence="4 6" id="KW-0378">Hydrolase</keyword>
<comment type="function">
    <text evidence="6">Toxic component of a toxin-antitoxin (TA) system. An RNase.</text>
</comment>
<dbReference type="InterPro" id="IPR039018">
    <property type="entry name" value="VapC20-like"/>
</dbReference>
<dbReference type="HAMAP" id="MF_00265">
    <property type="entry name" value="VapC_Nob1"/>
    <property type="match status" value="1"/>
</dbReference>
<organism evidence="8 9">
    <name type="scientific">Tenggerimyces flavus</name>
    <dbReference type="NCBI Taxonomy" id="1708749"/>
    <lineage>
        <taxon>Bacteria</taxon>
        <taxon>Bacillati</taxon>
        <taxon>Actinomycetota</taxon>
        <taxon>Actinomycetes</taxon>
        <taxon>Propionibacteriales</taxon>
        <taxon>Nocardioidaceae</taxon>
        <taxon>Tenggerimyces</taxon>
    </lineage>
</organism>
<evidence type="ECO:0000313" key="8">
    <source>
        <dbReference type="EMBL" id="MFC3762071.1"/>
    </source>
</evidence>